<protein>
    <recommendedName>
        <fullName evidence="1 3">Craniofacial development protein 1</fullName>
    </recommendedName>
    <alternativeName>
        <fullName evidence="2 3">Bucentaur</fullName>
    </alternativeName>
</protein>
<dbReference type="OrthoDB" id="445677at2759"/>
<comment type="subcellular location">
    <subcellularLocation>
        <location evidence="3">Chromosome</location>
        <location evidence="3">Centromere</location>
        <location evidence="3">Kinetochore</location>
    </subcellularLocation>
</comment>
<dbReference type="GO" id="GO:0000776">
    <property type="term" value="C:kinetochore"/>
    <property type="evidence" value="ECO:0007669"/>
    <property type="project" value="UniProtKB-KW"/>
</dbReference>
<evidence type="ECO:0000256" key="1">
    <source>
        <dbReference type="ARBA" id="ARBA00019033"/>
    </source>
</evidence>
<feature type="compositionally biased region" description="Polar residues" evidence="4">
    <location>
        <begin position="149"/>
        <end position="159"/>
    </location>
</feature>
<name>A0A6P7KEK1_9TELE</name>
<dbReference type="InterPro" id="IPR011421">
    <property type="entry name" value="BCNT-C"/>
</dbReference>
<feature type="compositionally biased region" description="Basic and acidic residues" evidence="4">
    <location>
        <begin position="92"/>
        <end position="113"/>
    </location>
</feature>
<proteinExistence type="predicted"/>
<comment type="function">
    <text evidence="3">May play a role during embryogenesis.</text>
</comment>
<sequence>MMNYSDYDSDGYSSNEDADYVPSDDNLSEDDINECEKEDPLHEDDSVSHPRDGSRKKSKKTGITKRNRRVLKIDKEDKDGGEAEEAGQSQEEVEKPTKGEVNDDVRAKKKSDDLWASFLSDVGPRPKDIAHASELSTTQKVDSSEVKDSSLQNTATKASTPAKVTITKVFDFAGEEVRVNKEVSADSREAKSYLKRLCTKQEESEEEETCSSPSQLLVPGPSKRPAGMSGILNRIGGKKQKMSTLEKSKMDWDAFKSEEGIEEELAIHNRGKEGYVERKNFLDRVDHRQFELEKAVRLSNMKQ</sequence>
<feature type="compositionally biased region" description="Basic residues" evidence="4">
    <location>
        <begin position="56"/>
        <end position="70"/>
    </location>
</feature>
<evidence type="ECO:0000256" key="3">
    <source>
        <dbReference type="RuleBase" id="RU363092"/>
    </source>
</evidence>
<keyword evidence="6" id="KW-1185">Reference proteome</keyword>
<feature type="compositionally biased region" description="Basic and acidic residues" evidence="4">
    <location>
        <begin position="71"/>
        <end position="81"/>
    </location>
</feature>
<dbReference type="FunCoup" id="A0A6P7KEK1">
    <property type="interactions" value="1317"/>
</dbReference>
<evidence type="ECO:0000259" key="5">
    <source>
        <dbReference type="PROSITE" id="PS51279"/>
    </source>
</evidence>
<dbReference type="CTD" id="10428"/>
<evidence type="ECO:0000313" key="7">
    <source>
        <dbReference type="RefSeq" id="XP_028287944.1"/>
    </source>
</evidence>
<keyword evidence="3" id="KW-0217">Developmental protein</keyword>
<dbReference type="PANTHER" id="PTHR48407">
    <property type="entry name" value="CRANIOFACIAL DEVELOPMENT PROTEIN 1"/>
    <property type="match status" value="1"/>
</dbReference>
<gene>
    <name evidence="7" type="primary">cfdp1</name>
</gene>
<dbReference type="RefSeq" id="XP_028287944.1">
    <property type="nucleotide sequence ID" value="XM_028432143.1"/>
</dbReference>
<dbReference type="GO" id="GO:0000812">
    <property type="term" value="C:Swr1 complex"/>
    <property type="evidence" value="ECO:0007669"/>
    <property type="project" value="TreeGrafter"/>
</dbReference>
<feature type="compositionally biased region" description="Basic and acidic residues" evidence="4">
    <location>
        <begin position="34"/>
        <end position="55"/>
    </location>
</feature>
<dbReference type="Proteomes" id="UP000515145">
    <property type="component" value="Chromosome 19"/>
</dbReference>
<evidence type="ECO:0000256" key="2">
    <source>
        <dbReference type="ARBA" id="ARBA00030244"/>
    </source>
</evidence>
<dbReference type="Pfam" id="PF07572">
    <property type="entry name" value="BCNT"/>
    <property type="match status" value="1"/>
</dbReference>
<dbReference type="GeneID" id="114452668"/>
<evidence type="ECO:0000256" key="4">
    <source>
        <dbReference type="SAM" id="MobiDB-lite"/>
    </source>
</evidence>
<feature type="region of interest" description="Disordered" evidence="4">
    <location>
        <begin position="199"/>
        <end position="243"/>
    </location>
</feature>
<feature type="domain" description="BCNT-C" evidence="5">
    <location>
        <begin position="222"/>
        <end position="303"/>
    </location>
</feature>
<dbReference type="AlphaFoldDB" id="A0A6P7KEK1"/>
<dbReference type="InParanoid" id="A0A6P7KEK1"/>
<feature type="compositionally biased region" description="Low complexity" evidence="4">
    <location>
        <begin position="1"/>
        <end position="14"/>
    </location>
</feature>
<dbReference type="PANTHER" id="PTHR48407:SF1">
    <property type="entry name" value="CRANIOFACIAL DEVELOPMENT PROTEIN 1"/>
    <property type="match status" value="1"/>
</dbReference>
<reference evidence="7" key="1">
    <citation type="submission" date="2025-08" db="UniProtKB">
        <authorList>
            <consortium name="RefSeq"/>
        </authorList>
    </citation>
    <scope>IDENTIFICATION</scope>
</reference>
<keyword evidence="3" id="KW-0995">Kinetochore</keyword>
<accession>A0A6P7KEK1</accession>
<dbReference type="PROSITE" id="PS51279">
    <property type="entry name" value="BCNT_C"/>
    <property type="match status" value="1"/>
</dbReference>
<evidence type="ECO:0000313" key="6">
    <source>
        <dbReference type="Proteomes" id="UP000515145"/>
    </source>
</evidence>
<organism evidence="6 7">
    <name type="scientific">Parambassis ranga</name>
    <name type="common">Indian glassy fish</name>
    <dbReference type="NCBI Taxonomy" id="210632"/>
    <lineage>
        <taxon>Eukaryota</taxon>
        <taxon>Metazoa</taxon>
        <taxon>Chordata</taxon>
        <taxon>Craniata</taxon>
        <taxon>Vertebrata</taxon>
        <taxon>Euteleostomi</taxon>
        <taxon>Actinopterygii</taxon>
        <taxon>Neopterygii</taxon>
        <taxon>Teleostei</taxon>
        <taxon>Neoteleostei</taxon>
        <taxon>Acanthomorphata</taxon>
        <taxon>Ovalentaria</taxon>
        <taxon>Ambassidae</taxon>
        <taxon>Parambassis</taxon>
    </lineage>
</organism>
<keyword evidence="3" id="KW-0158">Chromosome</keyword>
<feature type="region of interest" description="Disordered" evidence="4">
    <location>
        <begin position="1"/>
        <end position="159"/>
    </location>
</feature>
<dbReference type="InterPro" id="IPR027124">
    <property type="entry name" value="Swc5/CFDP1/2"/>
</dbReference>